<protein>
    <submittedName>
        <fullName evidence="5">Uncharacterized protein</fullName>
    </submittedName>
</protein>
<accession>A0AAV7FQ68</accession>
<dbReference type="PANTHER" id="PTHR11655">
    <property type="entry name" value="60S/50S RIBOSOMAL PROTEIN L6/L9"/>
    <property type="match status" value="1"/>
</dbReference>
<name>A0AAV7FQ68_DENCH</name>
<dbReference type="AlphaFoldDB" id="A0AAV7FQ68"/>
<dbReference type="GO" id="GO:0005762">
    <property type="term" value="C:mitochondrial large ribosomal subunit"/>
    <property type="evidence" value="ECO:0007669"/>
    <property type="project" value="TreeGrafter"/>
</dbReference>
<keyword evidence="3" id="KW-0687">Ribonucleoprotein</keyword>
<keyword evidence="6" id="KW-1185">Reference proteome</keyword>
<dbReference type="EMBL" id="JAGFBR010000353">
    <property type="protein sequence ID" value="KAH0445872.1"/>
    <property type="molecule type" value="Genomic_DNA"/>
</dbReference>
<dbReference type="InterPro" id="IPR000702">
    <property type="entry name" value="Ribosomal_uL6-like"/>
</dbReference>
<feature type="region of interest" description="Disordered" evidence="4">
    <location>
        <begin position="165"/>
        <end position="185"/>
    </location>
</feature>
<evidence type="ECO:0000313" key="5">
    <source>
        <dbReference type="EMBL" id="KAH0445872.1"/>
    </source>
</evidence>
<dbReference type="GO" id="GO:0003735">
    <property type="term" value="F:structural constituent of ribosome"/>
    <property type="evidence" value="ECO:0007669"/>
    <property type="project" value="InterPro"/>
</dbReference>
<dbReference type="Gene3D" id="3.90.930.12">
    <property type="entry name" value="Ribosomal protein L6, alpha-beta domain"/>
    <property type="match status" value="1"/>
</dbReference>
<evidence type="ECO:0000256" key="2">
    <source>
        <dbReference type="ARBA" id="ARBA00022980"/>
    </source>
</evidence>
<reference evidence="5 6" key="1">
    <citation type="journal article" date="2021" name="Hortic Res">
        <title>Chromosome-scale assembly of the Dendrobium chrysotoxum genome enhances the understanding of orchid evolution.</title>
        <authorList>
            <person name="Zhang Y."/>
            <person name="Zhang G.Q."/>
            <person name="Zhang D."/>
            <person name="Liu X.D."/>
            <person name="Xu X.Y."/>
            <person name="Sun W.H."/>
            <person name="Yu X."/>
            <person name="Zhu X."/>
            <person name="Wang Z.W."/>
            <person name="Zhao X."/>
            <person name="Zhong W.Y."/>
            <person name="Chen H."/>
            <person name="Yin W.L."/>
            <person name="Huang T."/>
            <person name="Niu S.C."/>
            <person name="Liu Z.J."/>
        </authorList>
    </citation>
    <scope>NUCLEOTIDE SEQUENCE [LARGE SCALE GENOMIC DNA]</scope>
    <source>
        <strain evidence="5">Lindl</strain>
    </source>
</reference>
<evidence type="ECO:0000256" key="4">
    <source>
        <dbReference type="SAM" id="MobiDB-lite"/>
    </source>
</evidence>
<dbReference type="GO" id="GO:0019843">
    <property type="term" value="F:rRNA binding"/>
    <property type="evidence" value="ECO:0007669"/>
    <property type="project" value="InterPro"/>
</dbReference>
<organism evidence="5 6">
    <name type="scientific">Dendrobium chrysotoxum</name>
    <name type="common">Orchid</name>
    <dbReference type="NCBI Taxonomy" id="161865"/>
    <lineage>
        <taxon>Eukaryota</taxon>
        <taxon>Viridiplantae</taxon>
        <taxon>Streptophyta</taxon>
        <taxon>Embryophyta</taxon>
        <taxon>Tracheophyta</taxon>
        <taxon>Spermatophyta</taxon>
        <taxon>Magnoliopsida</taxon>
        <taxon>Liliopsida</taxon>
        <taxon>Asparagales</taxon>
        <taxon>Orchidaceae</taxon>
        <taxon>Epidendroideae</taxon>
        <taxon>Malaxideae</taxon>
        <taxon>Dendrobiinae</taxon>
        <taxon>Dendrobium</taxon>
    </lineage>
</organism>
<dbReference type="PANTHER" id="PTHR11655:SF14">
    <property type="entry name" value="LARGE RIBOSOMAL SUBUNIT PROTEIN UL6M"/>
    <property type="match status" value="1"/>
</dbReference>
<dbReference type="GO" id="GO:0006412">
    <property type="term" value="P:translation"/>
    <property type="evidence" value="ECO:0007669"/>
    <property type="project" value="InterPro"/>
</dbReference>
<evidence type="ECO:0000256" key="1">
    <source>
        <dbReference type="ARBA" id="ARBA00009356"/>
    </source>
</evidence>
<evidence type="ECO:0000256" key="3">
    <source>
        <dbReference type="ARBA" id="ARBA00023274"/>
    </source>
</evidence>
<gene>
    <name evidence="5" type="ORF">IEQ34_025294</name>
</gene>
<comment type="caution">
    <text evidence="5">The sequence shown here is derived from an EMBL/GenBank/DDBJ whole genome shotgun (WGS) entry which is preliminary data.</text>
</comment>
<evidence type="ECO:0000313" key="6">
    <source>
        <dbReference type="Proteomes" id="UP000775213"/>
    </source>
</evidence>
<comment type="similarity">
    <text evidence="1">Belongs to the universal ribosomal protein uL6 family.</text>
</comment>
<keyword evidence="2" id="KW-0689">Ribosomal protein</keyword>
<dbReference type="InterPro" id="IPR036789">
    <property type="entry name" value="Ribosomal_uL6-like_a/b-dom_sf"/>
</dbReference>
<proteinExistence type="inferred from homology"/>
<sequence>MVKVWSDESTFIYLGNHVDFCRHALRIRIAYFTPTRPPYKCSLPLSPHRSHFLLRLELVITSLAEDAVQTVWLCGCRGNRTCQFYSPEASCSALAFVQKRHSHVGSAPLYVARTTTVSDLPFAPVTNPTRKQPKGLQNAKAISVTGPLGTVVVPIQEYVTIHWDKDASSSSPSTPAARSGEEDARRLTISVANESDKRQRSVWGLTRALLSNAIEGVQEGHTVTLRLVGVGYRAAVETDPFPRPDKFQSTFAAIGEAISSMAGPSNESTKLGNFTSAAQRDFYGRSNRSAAC</sequence>
<feature type="compositionally biased region" description="Low complexity" evidence="4">
    <location>
        <begin position="168"/>
        <end position="178"/>
    </location>
</feature>
<dbReference type="Proteomes" id="UP000775213">
    <property type="component" value="Unassembled WGS sequence"/>
</dbReference>
<dbReference type="SUPFAM" id="SSF56053">
    <property type="entry name" value="Ribosomal protein L6"/>
    <property type="match status" value="1"/>
</dbReference>